<dbReference type="GO" id="GO:0005524">
    <property type="term" value="F:ATP binding"/>
    <property type="evidence" value="ECO:0007669"/>
    <property type="project" value="UniProtKB-KW"/>
</dbReference>
<dbReference type="GO" id="GO:0046983">
    <property type="term" value="F:protein dimerization activity"/>
    <property type="evidence" value="ECO:0007669"/>
    <property type="project" value="InterPro"/>
</dbReference>
<dbReference type="InterPro" id="IPR003018">
    <property type="entry name" value="GAF"/>
</dbReference>
<feature type="domain" description="GAF" evidence="10">
    <location>
        <begin position="186"/>
        <end position="333"/>
    </location>
</feature>
<evidence type="ECO:0000313" key="11">
    <source>
        <dbReference type="EMBL" id="MDA0165675.1"/>
    </source>
</evidence>
<evidence type="ECO:0000313" key="12">
    <source>
        <dbReference type="Proteomes" id="UP001149140"/>
    </source>
</evidence>
<name>A0A9X3S3F5_9ACTN</name>
<dbReference type="InterPro" id="IPR050482">
    <property type="entry name" value="Sensor_HK_TwoCompSys"/>
</dbReference>
<sequence>MSGDELNALRRIARRVASGAPQDAVFATVLEEVGRGLAVDYARIGRYEPDDTLTVVASWGDAGVTMPRTALGGRNLATIVFDTGRPARIDGYGDASGALGIAAREAGVRAAVGTPVIVEGRLWGLIVAGSRGVQALAADAELRLASFTELVATTIANADSRAGVTRLAADQAALRRVATLVARGVAPEEVFAAVVEEVGRLLPVDFADLGRCEPDGTITFVAGWGKTRAVFPVGARLKLGGKNATTLVAQTGGPVRVESYADASGEIGGPTAQTGVRSAVGTPVTVDGRLWGVMAAGWSLEEPMPADTVPRLAQFTDLLETAVANAESRAALARVANEQAALRRVATLVARGVAPDEIFAAVAEEVGRLLAADLATMCRYEPDRTMTMLAAWGSGGEHFPVGSRWPLGGRNLATLVFETGRPVRLEPYAEASGPVGLESHNAGIDCAVGTPIVVEDRLWGAVAVASTTGRRLPPDTDERLTSFTELVGTALANAESRAELMASRARIVAAADEERRRVVRDLHDGAQQRLVHTIVTLKLASGALEHDREAVDDLVRDALDNAEQANRELRELAHGILPTVLVRGGLSAAVDALASRMQVPVETDVAVDRLPATVEATAHFVVAEALTNVAKHARAGHAAVAARIEGGALVVQVRDDGVGGARLDGSGLMGLADRLAVLEGRLRIESPAAGGTLVSASIPLPS</sequence>
<dbReference type="Pfam" id="PF01590">
    <property type="entry name" value="GAF"/>
    <property type="match status" value="2"/>
</dbReference>
<keyword evidence="7" id="KW-0067">ATP-binding</keyword>
<evidence type="ECO:0000256" key="6">
    <source>
        <dbReference type="ARBA" id="ARBA00022777"/>
    </source>
</evidence>
<keyword evidence="5" id="KW-0547">Nucleotide-binding</keyword>
<feature type="domain" description="GAF" evidence="10">
    <location>
        <begin position="354"/>
        <end position="501"/>
    </location>
</feature>
<evidence type="ECO:0000256" key="9">
    <source>
        <dbReference type="SAM" id="Coils"/>
    </source>
</evidence>
<dbReference type="PANTHER" id="PTHR24421:SF10">
    <property type="entry name" value="NITRATE_NITRITE SENSOR PROTEIN NARQ"/>
    <property type="match status" value="1"/>
</dbReference>
<organism evidence="11 12">
    <name type="scientific">Solirubrobacter ginsenosidimutans</name>
    <dbReference type="NCBI Taxonomy" id="490573"/>
    <lineage>
        <taxon>Bacteria</taxon>
        <taxon>Bacillati</taxon>
        <taxon>Actinomycetota</taxon>
        <taxon>Thermoleophilia</taxon>
        <taxon>Solirubrobacterales</taxon>
        <taxon>Solirubrobacteraceae</taxon>
        <taxon>Solirubrobacter</taxon>
    </lineage>
</organism>
<comment type="caution">
    <text evidence="11">The sequence shown here is derived from an EMBL/GenBank/DDBJ whole genome shotgun (WGS) entry which is preliminary data.</text>
</comment>
<keyword evidence="4" id="KW-0808">Transferase</keyword>
<dbReference type="EC" id="2.7.13.3" evidence="2"/>
<evidence type="ECO:0000256" key="8">
    <source>
        <dbReference type="ARBA" id="ARBA00023012"/>
    </source>
</evidence>
<dbReference type="InterPro" id="IPR003594">
    <property type="entry name" value="HATPase_dom"/>
</dbReference>
<dbReference type="Pfam" id="PF02518">
    <property type="entry name" value="HATPase_c"/>
    <property type="match status" value="1"/>
</dbReference>
<evidence type="ECO:0000256" key="7">
    <source>
        <dbReference type="ARBA" id="ARBA00022840"/>
    </source>
</evidence>
<evidence type="ECO:0000256" key="4">
    <source>
        <dbReference type="ARBA" id="ARBA00022679"/>
    </source>
</evidence>
<dbReference type="GO" id="GO:0016020">
    <property type="term" value="C:membrane"/>
    <property type="evidence" value="ECO:0007669"/>
    <property type="project" value="InterPro"/>
</dbReference>
<keyword evidence="9" id="KW-0175">Coiled coil</keyword>
<proteinExistence type="predicted"/>
<evidence type="ECO:0000256" key="1">
    <source>
        <dbReference type="ARBA" id="ARBA00000085"/>
    </source>
</evidence>
<dbReference type="Gene3D" id="3.30.450.40">
    <property type="match status" value="3"/>
</dbReference>
<dbReference type="Pfam" id="PF07730">
    <property type="entry name" value="HisKA_3"/>
    <property type="match status" value="1"/>
</dbReference>
<accession>A0A9X3S3F5</accession>
<gene>
    <name evidence="11" type="ORF">OM076_35740</name>
</gene>
<dbReference type="InterPro" id="IPR036890">
    <property type="entry name" value="HATPase_C_sf"/>
</dbReference>
<keyword evidence="3" id="KW-0597">Phosphoprotein</keyword>
<dbReference type="RefSeq" id="WP_270044935.1">
    <property type="nucleotide sequence ID" value="NZ_JAPDOD010000050.1"/>
</dbReference>
<dbReference type="InterPro" id="IPR011712">
    <property type="entry name" value="Sig_transdc_His_kin_sub3_dim/P"/>
</dbReference>
<evidence type="ECO:0000256" key="5">
    <source>
        <dbReference type="ARBA" id="ARBA00022741"/>
    </source>
</evidence>
<dbReference type="Pfam" id="PF13185">
    <property type="entry name" value="GAF_2"/>
    <property type="match status" value="1"/>
</dbReference>
<dbReference type="Proteomes" id="UP001149140">
    <property type="component" value="Unassembled WGS sequence"/>
</dbReference>
<dbReference type="SUPFAM" id="SSF55874">
    <property type="entry name" value="ATPase domain of HSP90 chaperone/DNA topoisomerase II/histidine kinase"/>
    <property type="match status" value="1"/>
</dbReference>
<dbReference type="SMART" id="SM00065">
    <property type="entry name" value="GAF"/>
    <property type="match status" value="3"/>
</dbReference>
<feature type="coiled-coil region" evidence="9">
    <location>
        <begin position="548"/>
        <end position="575"/>
    </location>
</feature>
<dbReference type="InterPro" id="IPR029016">
    <property type="entry name" value="GAF-like_dom_sf"/>
</dbReference>
<keyword evidence="6" id="KW-0418">Kinase</keyword>
<reference evidence="11" key="1">
    <citation type="submission" date="2022-10" db="EMBL/GenBank/DDBJ databases">
        <title>The WGS of Solirubrobacter ginsenosidimutans DSM 21036.</title>
        <authorList>
            <person name="Jiang Z."/>
        </authorList>
    </citation>
    <scope>NUCLEOTIDE SEQUENCE</scope>
    <source>
        <strain evidence="11">DSM 21036</strain>
    </source>
</reference>
<feature type="domain" description="GAF" evidence="10">
    <location>
        <begin position="21"/>
        <end position="165"/>
    </location>
</feature>
<dbReference type="EMBL" id="JAPDOD010000050">
    <property type="protein sequence ID" value="MDA0165675.1"/>
    <property type="molecule type" value="Genomic_DNA"/>
</dbReference>
<dbReference type="Gene3D" id="1.20.5.1930">
    <property type="match status" value="1"/>
</dbReference>
<protein>
    <recommendedName>
        <fullName evidence="2">histidine kinase</fullName>
        <ecNumber evidence="2">2.7.13.3</ecNumber>
    </recommendedName>
</protein>
<keyword evidence="8" id="KW-0902">Two-component regulatory system</keyword>
<comment type="catalytic activity">
    <reaction evidence="1">
        <text>ATP + protein L-histidine = ADP + protein N-phospho-L-histidine.</text>
        <dbReference type="EC" id="2.7.13.3"/>
    </reaction>
</comment>
<dbReference type="PANTHER" id="PTHR24421">
    <property type="entry name" value="NITRATE/NITRITE SENSOR PROTEIN NARX-RELATED"/>
    <property type="match status" value="1"/>
</dbReference>
<dbReference type="Gene3D" id="3.30.565.10">
    <property type="entry name" value="Histidine kinase-like ATPase, C-terminal domain"/>
    <property type="match status" value="1"/>
</dbReference>
<evidence type="ECO:0000256" key="2">
    <source>
        <dbReference type="ARBA" id="ARBA00012438"/>
    </source>
</evidence>
<dbReference type="GO" id="GO:0000155">
    <property type="term" value="F:phosphorelay sensor kinase activity"/>
    <property type="evidence" value="ECO:0007669"/>
    <property type="project" value="InterPro"/>
</dbReference>
<dbReference type="SUPFAM" id="SSF55781">
    <property type="entry name" value="GAF domain-like"/>
    <property type="match status" value="3"/>
</dbReference>
<keyword evidence="12" id="KW-1185">Reference proteome</keyword>
<dbReference type="AlphaFoldDB" id="A0A9X3S3F5"/>
<evidence type="ECO:0000259" key="10">
    <source>
        <dbReference type="SMART" id="SM00065"/>
    </source>
</evidence>
<evidence type="ECO:0000256" key="3">
    <source>
        <dbReference type="ARBA" id="ARBA00022553"/>
    </source>
</evidence>